<dbReference type="AlphaFoldDB" id="A0AAE0VCW3"/>
<keyword evidence="3" id="KW-0879">Wnt signaling pathway</keyword>
<evidence type="ECO:0000256" key="7">
    <source>
        <dbReference type="ARBA" id="ARBA00023125"/>
    </source>
</evidence>
<dbReference type="EMBL" id="JAUCMX010000002">
    <property type="protein sequence ID" value="KAK3553789.1"/>
    <property type="molecule type" value="Genomic_DNA"/>
</dbReference>
<dbReference type="InterPro" id="IPR040388">
    <property type="entry name" value="CXXC4/CXXC5"/>
</dbReference>
<evidence type="ECO:0000256" key="6">
    <source>
        <dbReference type="ARBA" id="ARBA00022833"/>
    </source>
</evidence>
<sequence length="423" mass="46326">MSNINSALCIESGASADVSLLQKDPLQEAGLNQLLDYNAEIERYRSFANFYKTNGAFPQSAKIARITTPIFPSARIGVSPWNCDNAVLWGRKSAPIHPNRTRSDSSQRPGKPDTLQMANDSAFQIANLADCQQHNNNHSNHIFSPASGGNAAKKKRKRCGVCAPCRRLINCGVCSSCRNRKTGHQICKFRKCEELKKKPGSSLEFCFSSASALHQFCFSSTSVLLQLYISSASALRWFCFSSALVLLQFCFSSASDLLQFCLSSALVLLHFCVSSASVLLQFCVGFALVLLLFCLSFTSVLRGFCISFTSGLASVLLGSVSVLRQFYFRSCFGSASASSGAAFTLRDFNHSFLTLTSSSAPAAVTLNSSEENLIRSPYHMIRRSCETGLSPELPEVPSSWFDPGLFSQFMIIDYSVELMLPVF</sequence>
<keyword evidence="14" id="KW-1185">Reference proteome</keyword>
<evidence type="ECO:0000256" key="1">
    <source>
        <dbReference type="ARBA" id="ARBA00004496"/>
    </source>
</evidence>
<keyword evidence="11" id="KW-1133">Transmembrane helix</keyword>
<evidence type="ECO:0000256" key="10">
    <source>
        <dbReference type="SAM" id="MobiDB-lite"/>
    </source>
</evidence>
<keyword evidence="4" id="KW-0479">Metal-binding</keyword>
<evidence type="ECO:0000256" key="3">
    <source>
        <dbReference type="ARBA" id="ARBA00022687"/>
    </source>
</evidence>
<dbReference type="Pfam" id="PF02008">
    <property type="entry name" value="zf-CXXC"/>
    <property type="match status" value="1"/>
</dbReference>
<evidence type="ECO:0000256" key="8">
    <source>
        <dbReference type="ARBA" id="ARBA00039660"/>
    </source>
</evidence>
<evidence type="ECO:0000259" key="12">
    <source>
        <dbReference type="PROSITE" id="PS51058"/>
    </source>
</evidence>
<dbReference type="GO" id="GO:0008327">
    <property type="term" value="F:methyl-CpG binding"/>
    <property type="evidence" value="ECO:0007669"/>
    <property type="project" value="TreeGrafter"/>
</dbReference>
<evidence type="ECO:0000256" key="9">
    <source>
        <dbReference type="PROSITE-ProRule" id="PRU00509"/>
    </source>
</evidence>
<protein>
    <recommendedName>
        <fullName evidence="8">CXXC-type zinc finger protein 4</fullName>
    </recommendedName>
</protein>
<feature type="region of interest" description="Disordered" evidence="10">
    <location>
        <begin position="94"/>
        <end position="114"/>
    </location>
</feature>
<organism evidence="13 14">
    <name type="scientific">Hemibagrus guttatus</name>
    <dbReference type="NCBI Taxonomy" id="175788"/>
    <lineage>
        <taxon>Eukaryota</taxon>
        <taxon>Metazoa</taxon>
        <taxon>Chordata</taxon>
        <taxon>Craniata</taxon>
        <taxon>Vertebrata</taxon>
        <taxon>Euteleostomi</taxon>
        <taxon>Actinopterygii</taxon>
        <taxon>Neopterygii</taxon>
        <taxon>Teleostei</taxon>
        <taxon>Ostariophysi</taxon>
        <taxon>Siluriformes</taxon>
        <taxon>Bagridae</taxon>
        <taxon>Hemibagrus</taxon>
    </lineage>
</organism>
<dbReference type="GO" id="GO:0016055">
    <property type="term" value="P:Wnt signaling pathway"/>
    <property type="evidence" value="ECO:0007669"/>
    <property type="project" value="UniProtKB-KW"/>
</dbReference>
<evidence type="ECO:0000256" key="4">
    <source>
        <dbReference type="ARBA" id="ARBA00022723"/>
    </source>
</evidence>
<dbReference type="GO" id="GO:0005737">
    <property type="term" value="C:cytoplasm"/>
    <property type="evidence" value="ECO:0007669"/>
    <property type="project" value="UniProtKB-SubCell"/>
</dbReference>
<keyword evidence="11" id="KW-0472">Membrane</keyword>
<keyword evidence="11" id="KW-0812">Transmembrane</keyword>
<comment type="caution">
    <text evidence="13">The sequence shown here is derived from an EMBL/GenBank/DDBJ whole genome shotgun (WGS) entry which is preliminary data.</text>
</comment>
<keyword evidence="7" id="KW-0238">DNA-binding</keyword>
<gene>
    <name evidence="13" type="ORF">QTP70_012162</name>
</gene>
<keyword evidence="5 9" id="KW-0863">Zinc-finger</keyword>
<dbReference type="GO" id="GO:0008270">
    <property type="term" value="F:zinc ion binding"/>
    <property type="evidence" value="ECO:0007669"/>
    <property type="project" value="UniProtKB-KW"/>
</dbReference>
<dbReference type="GO" id="GO:0005634">
    <property type="term" value="C:nucleus"/>
    <property type="evidence" value="ECO:0007669"/>
    <property type="project" value="TreeGrafter"/>
</dbReference>
<name>A0AAE0VCW3_9TELE</name>
<proteinExistence type="predicted"/>
<accession>A0AAE0VCW3</accession>
<evidence type="ECO:0000256" key="11">
    <source>
        <dbReference type="SAM" id="Phobius"/>
    </source>
</evidence>
<dbReference type="PANTHER" id="PTHR13419">
    <property type="entry name" value="ZINC FINGER-CONTAINING"/>
    <property type="match status" value="1"/>
</dbReference>
<dbReference type="PANTHER" id="PTHR13419:SF1">
    <property type="entry name" value="CXXC-TYPE ZINC FINGER PROTEIN 4"/>
    <property type="match status" value="1"/>
</dbReference>
<reference evidence="13" key="1">
    <citation type="submission" date="2023-06" db="EMBL/GenBank/DDBJ databases">
        <title>Male Hemibagrus guttatus genome.</title>
        <authorList>
            <person name="Bian C."/>
        </authorList>
    </citation>
    <scope>NUCLEOTIDE SEQUENCE</scope>
    <source>
        <strain evidence="13">Male_cb2023</strain>
        <tissue evidence="13">Muscle</tissue>
    </source>
</reference>
<evidence type="ECO:0000313" key="14">
    <source>
        <dbReference type="Proteomes" id="UP001274896"/>
    </source>
</evidence>
<comment type="subcellular location">
    <subcellularLocation>
        <location evidence="1">Cytoplasm</location>
    </subcellularLocation>
</comment>
<dbReference type="Proteomes" id="UP001274896">
    <property type="component" value="Unassembled WGS sequence"/>
</dbReference>
<dbReference type="PROSITE" id="PS51058">
    <property type="entry name" value="ZF_CXXC"/>
    <property type="match status" value="1"/>
</dbReference>
<evidence type="ECO:0000256" key="5">
    <source>
        <dbReference type="ARBA" id="ARBA00022771"/>
    </source>
</evidence>
<evidence type="ECO:0000256" key="2">
    <source>
        <dbReference type="ARBA" id="ARBA00022490"/>
    </source>
</evidence>
<keyword evidence="6" id="KW-0862">Zinc</keyword>
<feature type="transmembrane region" description="Helical" evidence="11">
    <location>
        <begin position="266"/>
        <end position="293"/>
    </location>
</feature>
<feature type="domain" description="CXXC-type" evidence="12">
    <location>
        <begin position="152"/>
        <end position="193"/>
    </location>
</feature>
<keyword evidence="2" id="KW-0963">Cytoplasm</keyword>
<dbReference type="InterPro" id="IPR002857">
    <property type="entry name" value="Znf_CXXC"/>
</dbReference>
<evidence type="ECO:0000313" key="13">
    <source>
        <dbReference type="EMBL" id="KAK3553789.1"/>
    </source>
</evidence>
<feature type="transmembrane region" description="Helical" evidence="11">
    <location>
        <begin position="299"/>
        <end position="323"/>
    </location>
</feature>